<dbReference type="SUPFAM" id="SSF48726">
    <property type="entry name" value="Immunoglobulin"/>
    <property type="match status" value="1"/>
</dbReference>
<dbReference type="Gene3D" id="2.60.40.10">
    <property type="entry name" value="Immunoglobulins"/>
    <property type="match status" value="1"/>
</dbReference>
<evidence type="ECO:0000256" key="10">
    <source>
        <dbReference type="ARBA" id="ARBA00023180"/>
    </source>
</evidence>
<dbReference type="PANTHER" id="PTHR45712">
    <property type="entry name" value="AGAP008170-PA"/>
    <property type="match status" value="1"/>
</dbReference>
<organism evidence="14 15">
    <name type="scientific">Branchiostoma floridae</name>
    <name type="common">Florida lancelet</name>
    <name type="synonym">Amphioxus</name>
    <dbReference type="NCBI Taxonomy" id="7739"/>
    <lineage>
        <taxon>Eukaryota</taxon>
        <taxon>Metazoa</taxon>
        <taxon>Chordata</taxon>
        <taxon>Cephalochordata</taxon>
        <taxon>Leptocardii</taxon>
        <taxon>Amphioxiformes</taxon>
        <taxon>Branchiostomatidae</taxon>
        <taxon>Branchiostoma</taxon>
    </lineage>
</organism>
<dbReference type="PRINTS" id="PR00019">
    <property type="entry name" value="LEURICHRPT"/>
</dbReference>
<reference evidence="15" key="2">
    <citation type="submission" date="2025-08" db="UniProtKB">
        <authorList>
            <consortium name="RefSeq"/>
        </authorList>
    </citation>
    <scope>IDENTIFICATION</scope>
    <source>
        <strain evidence="15">S238N-H82</strain>
        <tissue evidence="15">Testes</tissue>
    </source>
</reference>
<dbReference type="InterPro" id="IPR003591">
    <property type="entry name" value="Leu-rich_rpt_typical-subtyp"/>
</dbReference>
<dbReference type="InterPro" id="IPR032675">
    <property type="entry name" value="LRR_dom_sf"/>
</dbReference>
<evidence type="ECO:0000256" key="1">
    <source>
        <dbReference type="ARBA" id="ARBA00004236"/>
    </source>
</evidence>
<keyword evidence="14" id="KW-1185">Reference proteome</keyword>
<dbReference type="GeneID" id="118415328"/>
<keyword evidence="7 12" id="KW-1133">Transmembrane helix</keyword>
<dbReference type="SUPFAM" id="SSF52058">
    <property type="entry name" value="L domain-like"/>
    <property type="match status" value="1"/>
</dbReference>
<sequence>MNDLQTEELQFIVKCGFGWCDLEDTMVATKTAAAAVLLVLLALQGAGGCPKQCKCDAKTQEVACAGKGLTEIPFGLPVDSKRLIITDNNIAEVTGRQLSKLSLLEYLELSNNKISKIHSGAFKKLVKLRSLLLAGNNLTMIYKNTFDGLDNLTYLDLNSNNLLLLQENIFSNLPRLDTLKLGDNPLIFVQEKAFKGLPGLREFVMKNTNVTIMPYTAIRSLSGLMTLRLSQDNFDTIQDRPFKGMRKLRKLYLTDWKKLSSLGDDVFRGLNLDLLSLRGSQLSSVPVKALRRLRHLKTLILTGLPIKRLMRNSFKKLPKLEELYLNNMELISVSASAFYGLKRLKILDLSKNKLTTLYRDCFGTSSVPSLQVFNLADNDWNCNCELQWLMEILRTIPESGNSVNCEEPRNPDAPDIPIPLRNMTEQIAAQSCKPPSVSVRIGDPDGNDTVKVGTTVVIHCNASGDPKPIIEWGGPWGHGRLASTHSEYEEKSHFLALGPDALVITEVKGKDSGNYTCFARNGAGTAQAIIQLRVQGRMKNLDPEQRIGRNGNNPFTNSTLKSNQSDYPATFDQLFPILLGSILMGSGTFLAVVILCLIVFLILSKAKKPRGPDLGDEYVAASHDSGGAGGGKGRKLRTKI</sequence>
<dbReference type="Pfam" id="PF07679">
    <property type="entry name" value="I-set"/>
    <property type="match status" value="1"/>
</dbReference>
<dbReference type="GO" id="GO:0005886">
    <property type="term" value="C:plasma membrane"/>
    <property type="evidence" value="ECO:0000318"/>
    <property type="project" value="GO_Central"/>
</dbReference>
<evidence type="ECO:0000256" key="6">
    <source>
        <dbReference type="ARBA" id="ARBA00022737"/>
    </source>
</evidence>
<feature type="domain" description="Ig-like" evidence="13">
    <location>
        <begin position="435"/>
        <end position="535"/>
    </location>
</feature>
<proteinExistence type="predicted"/>
<dbReference type="KEGG" id="bfo:118415328"/>
<dbReference type="SMART" id="SM00408">
    <property type="entry name" value="IGc2"/>
    <property type="match status" value="1"/>
</dbReference>
<evidence type="ECO:0000256" key="12">
    <source>
        <dbReference type="SAM" id="Phobius"/>
    </source>
</evidence>
<keyword evidence="4 12" id="KW-0812">Transmembrane</keyword>
<gene>
    <name evidence="15" type="primary">LOC118415328</name>
</gene>
<dbReference type="PROSITE" id="PS50835">
    <property type="entry name" value="IG_LIKE"/>
    <property type="match status" value="1"/>
</dbReference>
<dbReference type="OMA" id="STHSEYE"/>
<keyword evidence="9" id="KW-1015">Disulfide bond</keyword>
<dbReference type="SMART" id="SM00013">
    <property type="entry name" value="LRRNT"/>
    <property type="match status" value="1"/>
</dbReference>
<dbReference type="InterPro" id="IPR036179">
    <property type="entry name" value="Ig-like_dom_sf"/>
</dbReference>
<evidence type="ECO:0000256" key="8">
    <source>
        <dbReference type="ARBA" id="ARBA00023136"/>
    </source>
</evidence>
<dbReference type="InterPro" id="IPR000372">
    <property type="entry name" value="LRRNT"/>
</dbReference>
<dbReference type="InterPro" id="IPR003598">
    <property type="entry name" value="Ig_sub2"/>
</dbReference>
<evidence type="ECO:0000256" key="3">
    <source>
        <dbReference type="ARBA" id="ARBA00022614"/>
    </source>
</evidence>
<dbReference type="PROSITE" id="PS51450">
    <property type="entry name" value="LRR"/>
    <property type="match status" value="1"/>
</dbReference>
<dbReference type="FunFam" id="3.80.10.10:FF:001438">
    <property type="entry name" value="Uncharacterized protein"/>
    <property type="match status" value="1"/>
</dbReference>
<evidence type="ECO:0000256" key="9">
    <source>
        <dbReference type="ARBA" id="ARBA00023157"/>
    </source>
</evidence>
<dbReference type="InterPro" id="IPR007110">
    <property type="entry name" value="Ig-like_dom"/>
</dbReference>
<dbReference type="Pfam" id="PF13855">
    <property type="entry name" value="LRR_8"/>
    <property type="match status" value="3"/>
</dbReference>
<dbReference type="InterPro" id="IPR050333">
    <property type="entry name" value="SLRP"/>
</dbReference>
<keyword evidence="8 12" id="KW-0472">Membrane</keyword>
<evidence type="ECO:0000256" key="4">
    <source>
        <dbReference type="ARBA" id="ARBA00022692"/>
    </source>
</evidence>
<accession>A0A9J7L4L3</accession>
<dbReference type="AlphaFoldDB" id="A0A9J7L4L3"/>
<evidence type="ECO:0000256" key="7">
    <source>
        <dbReference type="ARBA" id="ARBA00022989"/>
    </source>
</evidence>
<keyword evidence="3" id="KW-0433">Leucine-rich repeat</keyword>
<dbReference type="InterPro" id="IPR013098">
    <property type="entry name" value="Ig_I-set"/>
</dbReference>
<dbReference type="GO" id="GO:0038023">
    <property type="term" value="F:signaling receptor activity"/>
    <property type="evidence" value="ECO:0000318"/>
    <property type="project" value="GO_Central"/>
</dbReference>
<dbReference type="InterPro" id="IPR003599">
    <property type="entry name" value="Ig_sub"/>
</dbReference>
<dbReference type="SMART" id="SM00369">
    <property type="entry name" value="LRR_TYP"/>
    <property type="match status" value="8"/>
</dbReference>
<keyword evidence="10" id="KW-0325">Glycoprotein</keyword>
<dbReference type="Gene3D" id="3.80.10.10">
    <property type="entry name" value="Ribonuclease Inhibitor"/>
    <property type="match status" value="2"/>
</dbReference>
<dbReference type="OrthoDB" id="10061535at2759"/>
<dbReference type="FunFam" id="3.80.10.10:FF:002840">
    <property type="entry name" value="Uncharacterized protein"/>
    <property type="match status" value="1"/>
</dbReference>
<name>A0A9J7L4L3_BRAFL</name>
<evidence type="ECO:0000256" key="2">
    <source>
        <dbReference type="ARBA" id="ARBA00022475"/>
    </source>
</evidence>
<feature type="region of interest" description="Disordered" evidence="11">
    <location>
        <begin position="621"/>
        <end position="640"/>
    </location>
</feature>
<dbReference type="SMART" id="SM00409">
    <property type="entry name" value="IG"/>
    <property type="match status" value="1"/>
</dbReference>
<dbReference type="PANTHER" id="PTHR45712:SF22">
    <property type="entry name" value="INSULIN-LIKE GROWTH FACTOR-BINDING PROTEIN COMPLEX ACID LABILE SUBUNIT"/>
    <property type="match status" value="1"/>
</dbReference>
<evidence type="ECO:0000256" key="11">
    <source>
        <dbReference type="SAM" id="MobiDB-lite"/>
    </source>
</evidence>
<evidence type="ECO:0000259" key="13">
    <source>
        <dbReference type="PROSITE" id="PS50835"/>
    </source>
</evidence>
<evidence type="ECO:0000313" key="15">
    <source>
        <dbReference type="RefSeq" id="XP_035675731.1"/>
    </source>
</evidence>
<keyword evidence="6" id="KW-0677">Repeat</keyword>
<protein>
    <submittedName>
        <fullName evidence="15">Leucine-rich repeat and immunoglobulin-like domain-containing nogo receptor-interacting protein 3</fullName>
    </submittedName>
</protein>
<dbReference type="RefSeq" id="XP_035675731.1">
    <property type="nucleotide sequence ID" value="XM_035819838.1"/>
</dbReference>
<dbReference type="InterPro" id="IPR013783">
    <property type="entry name" value="Ig-like_fold"/>
</dbReference>
<keyword evidence="5" id="KW-0732">Signal</keyword>
<dbReference type="InterPro" id="IPR001611">
    <property type="entry name" value="Leu-rich_rpt"/>
</dbReference>
<feature type="transmembrane region" description="Helical" evidence="12">
    <location>
        <begin position="574"/>
        <end position="603"/>
    </location>
</feature>
<keyword evidence="2" id="KW-1003">Cell membrane</keyword>
<reference evidence="14" key="1">
    <citation type="journal article" date="2020" name="Nat. Ecol. Evol.">
        <title>Deeply conserved synteny resolves early events in vertebrate evolution.</title>
        <authorList>
            <person name="Simakov O."/>
            <person name="Marletaz F."/>
            <person name="Yue J.X."/>
            <person name="O'Connell B."/>
            <person name="Jenkins J."/>
            <person name="Brandt A."/>
            <person name="Calef R."/>
            <person name="Tung C.H."/>
            <person name="Huang T.K."/>
            <person name="Schmutz J."/>
            <person name="Satoh N."/>
            <person name="Yu J.K."/>
            <person name="Putnam N.H."/>
            <person name="Green R.E."/>
            <person name="Rokhsar D.S."/>
        </authorList>
    </citation>
    <scope>NUCLEOTIDE SEQUENCE [LARGE SCALE GENOMIC DNA]</scope>
    <source>
        <strain evidence="14">S238N-H82</strain>
    </source>
</reference>
<evidence type="ECO:0000256" key="5">
    <source>
        <dbReference type="ARBA" id="ARBA00022729"/>
    </source>
</evidence>
<comment type="subcellular location">
    <subcellularLocation>
        <location evidence="1">Cell membrane</location>
    </subcellularLocation>
</comment>
<dbReference type="Proteomes" id="UP000001554">
    <property type="component" value="Chromosome 5"/>
</dbReference>
<evidence type="ECO:0000313" key="14">
    <source>
        <dbReference type="Proteomes" id="UP000001554"/>
    </source>
</evidence>